<gene>
    <name evidence="2" type="ORF">HETIRDRAFT_120798</name>
</gene>
<dbReference type="SUPFAM" id="SSF50370">
    <property type="entry name" value="Ricin B-like lectins"/>
    <property type="match status" value="1"/>
</dbReference>
<accession>W4K9W4</accession>
<protein>
    <recommendedName>
        <fullName evidence="4">Ricin B lectin domain-containing protein</fullName>
    </recommendedName>
</protein>
<dbReference type="Gene3D" id="2.80.10.50">
    <property type="match status" value="1"/>
</dbReference>
<proteinExistence type="predicted"/>
<dbReference type="RefSeq" id="XP_009544899.1">
    <property type="nucleotide sequence ID" value="XM_009546604.1"/>
</dbReference>
<dbReference type="InterPro" id="IPR035992">
    <property type="entry name" value="Ricin_B-like_lectins"/>
</dbReference>
<name>W4K9W4_HETIT</name>
<dbReference type="KEGG" id="hir:HETIRDRAFT_120798"/>
<dbReference type="HOGENOM" id="CLU_1360561_0_0_1"/>
<sequence length="201" mass="21152">MVHFNLTALAAAATAFSITDFQGHFVDLASGGTTDFVPVRSFAKAENQNQETSNQNQFRIQNNGVRQVISFPSATYMGYSGIIGSQQAIAHPNAGTSWNLVGTGNGEFNLIESNTGLALTAWTARTDSSSSPLTLEVAASDPQQAFTIQPGCAFSSEGRLGQDTLPRPVKQKCCVPNIPTGIVFGIPSLNAAISGAGKIWI</sequence>
<evidence type="ECO:0008006" key="4">
    <source>
        <dbReference type="Google" id="ProtNLM"/>
    </source>
</evidence>
<dbReference type="AlphaFoldDB" id="W4K9W4"/>
<dbReference type="Proteomes" id="UP000030671">
    <property type="component" value="Unassembled WGS sequence"/>
</dbReference>
<evidence type="ECO:0000313" key="2">
    <source>
        <dbReference type="EMBL" id="ETW82544.1"/>
    </source>
</evidence>
<dbReference type="InParanoid" id="W4K9W4"/>
<keyword evidence="3" id="KW-1185">Reference proteome</keyword>
<organism evidence="2 3">
    <name type="scientific">Heterobasidion irregulare (strain TC 32-1)</name>
    <dbReference type="NCBI Taxonomy" id="747525"/>
    <lineage>
        <taxon>Eukaryota</taxon>
        <taxon>Fungi</taxon>
        <taxon>Dikarya</taxon>
        <taxon>Basidiomycota</taxon>
        <taxon>Agaricomycotina</taxon>
        <taxon>Agaricomycetes</taxon>
        <taxon>Russulales</taxon>
        <taxon>Bondarzewiaceae</taxon>
        <taxon>Heterobasidion</taxon>
        <taxon>Heterobasidion annosum species complex</taxon>
    </lineage>
</organism>
<dbReference type="EMBL" id="KI925457">
    <property type="protein sequence ID" value="ETW82544.1"/>
    <property type="molecule type" value="Genomic_DNA"/>
</dbReference>
<keyword evidence="1" id="KW-0732">Signal</keyword>
<dbReference type="GeneID" id="20666716"/>
<dbReference type="OrthoDB" id="2993020at2759"/>
<feature type="chain" id="PRO_5012497664" description="Ricin B lectin domain-containing protein" evidence="1">
    <location>
        <begin position="16"/>
        <end position="201"/>
    </location>
</feature>
<feature type="signal peptide" evidence="1">
    <location>
        <begin position="1"/>
        <end position="15"/>
    </location>
</feature>
<evidence type="ECO:0000313" key="3">
    <source>
        <dbReference type="Proteomes" id="UP000030671"/>
    </source>
</evidence>
<evidence type="ECO:0000256" key="1">
    <source>
        <dbReference type="SAM" id="SignalP"/>
    </source>
</evidence>
<reference evidence="2 3" key="1">
    <citation type="journal article" date="2012" name="New Phytol.">
        <title>Insight into trade-off between wood decay and parasitism from the genome of a fungal forest pathogen.</title>
        <authorList>
            <person name="Olson A."/>
            <person name="Aerts A."/>
            <person name="Asiegbu F."/>
            <person name="Belbahri L."/>
            <person name="Bouzid O."/>
            <person name="Broberg A."/>
            <person name="Canback B."/>
            <person name="Coutinho P.M."/>
            <person name="Cullen D."/>
            <person name="Dalman K."/>
            <person name="Deflorio G."/>
            <person name="van Diepen L.T."/>
            <person name="Dunand C."/>
            <person name="Duplessis S."/>
            <person name="Durling M."/>
            <person name="Gonthier P."/>
            <person name="Grimwood J."/>
            <person name="Fossdal C.G."/>
            <person name="Hansson D."/>
            <person name="Henrissat B."/>
            <person name="Hietala A."/>
            <person name="Himmelstrand K."/>
            <person name="Hoffmeister D."/>
            <person name="Hogberg N."/>
            <person name="James T.Y."/>
            <person name="Karlsson M."/>
            <person name="Kohler A."/>
            <person name="Kues U."/>
            <person name="Lee Y.H."/>
            <person name="Lin Y.C."/>
            <person name="Lind M."/>
            <person name="Lindquist E."/>
            <person name="Lombard V."/>
            <person name="Lucas S."/>
            <person name="Lunden K."/>
            <person name="Morin E."/>
            <person name="Murat C."/>
            <person name="Park J."/>
            <person name="Raffaello T."/>
            <person name="Rouze P."/>
            <person name="Salamov A."/>
            <person name="Schmutz J."/>
            <person name="Solheim H."/>
            <person name="Stahlberg J."/>
            <person name="Velez H."/>
            <person name="de Vries R.P."/>
            <person name="Wiebenga A."/>
            <person name="Woodward S."/>
            <person name="Yakovlev I."/>
            <person name="Garbelotto M."/>
            <person name="Martin F."/>
            <person name="Grigoriev I.V."/>
            <person name="Stenlid J."/>
        </authorList>
    </citation>
    <scope>NUCLEOTIDE SEQUENCE [LARGE SCALE GENOMIC DNA]</scope>
    <source>
        <strain evidence="2 3">TC 32-1</strain>
    </source>
</reference>